<organism evidence="3 4">
    <name type="scientific">Sphingomonas colocasiae</name>
    <dbReference type="NCBI Taxonomy" id="1848973"/>
    <lineage>
        <taxon>Bacteria</taxon>
        <taxon>Pseudomonadati</taxon>
        <taxon>Pseudomonadota</taxon>
        <taxon>Alphaproteobacteria</taxon>
        <taxon>Sphingomonadales</taxon>
        <taxon>Sphingomonadaceae</taxon>
        <taxon>Sphingomonas</taxon>
    </lineage>
</organism>
<dbReference type="InterPro" id="IPR000326">
    <property type="entry name" value="PAP2/HPO"/>
</dbReference>
<dbReference type="SUPFAM" id="SSF48317">
    <property type="entry name" value="Acid phosphatase/Vanadium-dependent haloperoxidase"/>
    <property type="match status" value="1"/>
</dbReference>
<gene>
    <name evidence="3" type="ORF">K7G82_27275</name>
</gene>
<dbReference type="SMART" id="SM00014">
    <property type="entry name" value="acidPPc"/>
    <property type="match status" value="1"/>
</dbReference>
<dbReference type="PANTHER" id="PTHR14969">
    <property type="entry name" value="SPHINGOSINE-1-PHOSPHATE PHOSPHOHYDROLASE"/>
    <property type="match status" value="1"/>
</dbReference>
<proteinExistence type="predicted"/>
<keyword evidence="4" id="KW-1185">Reference proteome</keyword>
<dbReference type="Proteomes" id="UP000706039">
    <property type="component" value="Unassembled WGS sequence"/>
</dbReference>
<comment type="caution">
    <text evidence="3">The sequence shown here is derived from an EMBL/GenBank/DDBJ whole genome shotgun (WGS) entry which is preliminary data.</text>
</comment>
<feature type="transmembrane region" description="Helical" evidence="1">
    <location>
        <begin position="189"/>
        <end position="207"/>
    </location>
</feature>
<keyword evidence="1" id="KW-1133">Transmembrane helix</keyword>
<dbReference type="InterPro" id="IPR036938">
    <property type="entry name" value="PAP2/HPO_sf"/>
</dbReference>
<feature type="domain" description="Phosphatidic acid phosphatase type 2/haloperoxidase" evidence="2">
    <location>
        <begin position="91"/>
        <end position="204"/>
    </location>
</feature>
<dbReference type="PANTHER" id="PTHR14969:SF13">
    <property type="entry name" value="AT30094P"/>
    <property type="match status" value="1"/>
</dbReference>
<evidence type="ECO:0000313" key="4">
    <source>
        <dbReference type="Proteomes" id="UP000706039"/>
    </source>
</evidence>
<feature type="transmembrane region" description="Helical" evidence="1">
    <location>
        <begin position="66"/>
        <end position="82"/>
    </location>
</feature>
<dbReference type="RefSeq" id="WP_222993285.1">
    <property type="nucleotide sequence ID" value="NZ_JAINVV010000014.1"/>
</dbReference>
<evidence type="ECO:0000259" key="2">
    <source>
        <dbReference type="SMART" id="SM00014"/>
    </source>
</evidence>
<keyword evidence="1" id="KW-0472">Membrane</keyword>
<name>A0ABS7PXL4_9SPHN</name>
<dbReference type="Gene3D" id="1.20.144.10">
    <property type="entry name" value="Phosphatidic acid phosphatase type 2/haloperoxidase"/>
    <property type="match status" value="1"/>
</dbReference>
<protein>
    <submittedName>
        <fullName evidence="3">Phosphatase PAP2 family protein</fullName>
    </submittedName>
</protein>
<evidence type="ECO:0000313" key="3">
    <source>
        <dbReference type="EMBL" id="MBY8826033.1"/>
    </source>
</evidence>
<dbReference type="EMBL" id="JAINVV010000014">
    <property type="protein sequence ID" value="MBY8826033.1"/>
    <property type="molecule type" value="Genomic_DNA"/>
</dbReference>
<keyword evidence="1" id="KW-0812">Transmembrane</keyword>
<feature type="transmembrane region" description="Helical" evidence="1">
    <location>
        <begin position="162"/>
        <end position="183"/>
    </location>
</feature>
<feature type="transmembrane region" description="Helical" evidence="1">
    <location>
        <begin position="134"/>
        <end position="155"/>
    </location>
</feature>
<dbReference type="CDD" id="cd03392">
    <property type="entry name" value="PAP2_like_2"/>
    <property type="match status" value="1"/>
</dbReference>
<feature type="transmembrane region" description="Helical" evidence="1">
    <location>
        <begin position="91"/>
        <end position="114"/>
    </location>
</feature>
<dbReference type="Pfam" id="PF01569">
    <property type="entry name" value="PAP2"/>
    <property type="match status" value="1"/>
</dbReference>
<sequence length="223" mass="24164">MDPIVRRFARLSLICWLAGIAVIALAWGGVLQSFDEAALRGLRGFGNALPGFATDLMRGASWLGDGWPRSILAIAFIVYLMIRRLARAASYILYTALGIAALNAWVLKAVVMRARPDVVPRLVEVDQSWSLPSGHAANSAAVYGAIALVATVLWWRKRQRRAIWAVTGLLVFAIGLSRVWLGVHWPSDVVAGWLVGAGWALLLAVLLKPVQARGAVTPPRKPA</sequence>
<evidence type="ECO:0000256" key="1">
    <source>
        <dbReference type="SAM" id="Phobius"/>
    </source>
</evidence>
<reference evidence="3 4" key="1">
    <citation type="submission" date="2021-08" db="EMBL/GenBank/DDBJ databases">
        <authorList>
            <person name="Tuo L."/>
        </authorList>
    </citation>
    <scope>NUCLEOTIDE SEQUENCE [LARGE SCALE GENOMIC DNA]</scope>
    <source>
        <strain evidence="3 4">JCM 31229</strain>
    </source>
</reference>
<accession>A0ABS7PXL4</accession>